<evidence type="ECO:0000256" key="1">
    <source>
        <dbReference type="SAM" id="MobiDB-lite"/>
    </source>
</evidence>
<dbReference type="AlphaFoldDB" id="A0A0B7JWF4"/>
<protein>
    <submittedName>
        <fullName evidence="2">Uncharacterized protein</fullName>
    </submittedName>
</protein>
<evidence type="ECO:0000313" key="3">
    <source>
        <dbReference type="EMBL" id="KAF9756303.1"/>
    </source>
</evidence>
<reference evidence="3" key="2">
    <citation type="submission" date="2020-10" db="EMBL/GenBank/DDBJ databases">
        <title>High-Quality Genome Resource of Clonostachys rosea strain S41 by Oxford Nanopore Long-Read Sequencing.</title>
        <authorList>
            <person name="Wang H."/>
        </authorList>
    </citation>
    <scope>NUCLEOTIDE SEQUENCE</scope>
    <source>
        <strain evidence="3">S41</strain>
    </source>
</reference>
<sequence>MYHATSKDMPLLQDNVRAAPAPYMPNPIVPFPDPKPIPSPPGPQPDCRSATCYIDLSNIKSKFPNLMVLPRPEPGQDSAAEHALWEAEFEQWSGLQCGCGNGYFCREHGDWISGGEVLHGHALPRGDQKNGCCPTHHYQGPNGRDSYVGQRDGARS</sequence>
<feature type="region of interest" description="Disordered" evidence="1">
    <location>
        <begin position="23"/>
        <end position="44"/>
    </location>
</feature>
<feature type="region of interest" description="Disordered" evidence="1">
    <location>
        <begin position="132"/>
        <end position="156"/>
    </location>
</feature>
<gene>
    <name evidence="2" type="ORF">BN869_000005356_1</name>
    <name evidence="3" type="ORF">IM811_007247</name>
</gene>
<name>A0A0B7JWF4_BIOOC</name>
<proteinExistence type="predicted"/>
<accession>A0A0B7JWF4</accession>
<dbReference type="Proteomes" id="UP000616885">
    <property type="component" value="Unassembled WGS sequence"/>
</dbReference>
<dbReference type="EMBL" id="CDPU01000013">
    <property type="protein sequence ID" value="CEO49299.1"/>
    <property type="molecule type" value="Genomic_DNA"/>
</dbReference>
<dbReference type="EMBL" id="JADCTT010000002">
    <property type="protein sequence ID" value="KAF9756303.1"/>
    <property type="molecule type" value="Genomic_DNA"/>
</dbReference>
<reference evidence="2" key="1">
    <citation type="submission" date="2015-01" db="EMBL/GenBank/DDBJ databases">
        <authorList>
            <person name="Durling Mikael"/>
        </authorList>
    </citation>
    <scope>NUCLEOTIDE SEQUENCE</scope>
</reference>
<organism evidence="2">
    <name type="scientific">Bionectria ochroleuca</name>
    <name type="common">Gliocladium roseum</name>
    <dbReference type="NCBI Taxonomy" id="29856"/>
    <lineage>
        <taxon>Eukaryota</taxon>
        <taxon>Fungi</taxon>
        <taxon>Dikarya</taxon>
        <taxon>Ascomycota</taxon>
        <taxon>Pezizomycotina</taxon>
        <taxon>Sordariomycetes</taxon>
        <taxon>Hypocreomycetidae</taxon>
        <taxon>Hypocreales</taxon>
        <taxon>Bionectriaceae</taxon>
        <taxon>Clonostachys</taxon>
    </lineage>
</organism>
<evidence type="ECO:0000313" key="2">
    <source>
        <dbReference type="EMBL" id="CEO49299.1"/>
    </source>
</evidence>